<reference evidence="2" key="1">
    <citation type="journal article" date="2015" name="Nature">
        <title>Complex archaea that bridge the gap between prokaryotes and eukaryotes.</title>
        <authorList>
            <person name="Spang A."/>
            <person name="Saw J.H."/>
            <person name="Jorgensen S.L."/>
            <person name="Zaremba-Niedzwiedzka K."/>
            <person name="Martijn J."/>
            <person name="Lind A.E."/>
            <person name="van Eijk R."/>
            <person name="Schleper C."/>
            <person name="Guy L."/>
            <person name="Ettema T.J."/>
        </authorList>
    </citation>
    <scope>NUCLEOTIDE SEQUENCE</scope>
</reference>
<dbReference type="Pfam" id="PF00882">
    <property type="entry name" value="Zn_dep_PLPC"/>
    <property type="match status" value="1"/>
</dbReference>
<dbReference type="InterPro" id="IPR029002">
    <property type="entry name" value="PLPC/GPLD1"/>
</dbReference>
<evidence type="ECO:0000313" key="2">
    <source>
        <dbReference type="EMBL" id="KKM96844.1"/>
    </source>
</evidence>
<accession>A0A0F9LP93</accession>
<organism evidence="2">
    <name type="scientific">marine sediment metagenome</name>
    <dbReference type="NCBI Taxonomy" id="412755"/>
    <lineage>
        <taxon>unclassified sequences</taxon>
        <taxon>metagenomes</taxon>
        <taxon>ecological metagenomes</taxon>
    </lineage>
</organism>
<feature type="domain" description="Phospholipase C/D" evidence="1">
    <location>
        <begin position="9"/>
        <end position="174"/>
    </location>
</feature>
<name>A0A0F9LP93_9ZZZZ</name>
<proteinExistence type="predicted"/>
<evidence type="ECO:0000259" key="1">
    <source>
        <dbReference type="Pfam" id="PF00882"/>
    </source>
</evidence>
<sequence length="306" mass="35025">MTMPGAFAHITAVNIATQTKSLAKMDMPKKAKLILSQRQAYLELGCVAPDYPYLAVAQPSQNAWADLMHYEHTGDLLKAMIEYCKTLEDEAFEKCFAWLCGYMAHVAADITVHPVVELKVGPYEQNQTAHRTCEMNQDAFIWQRLNLGELGYADRVQQNIGSCTNKDDSFDTDIAQIWQHALLTVHPHYAAQHAPNFNSWHNGFQLVVNNVEESYRLFACARHVAADLGLFYPRPNEVDFTFIEQLKTPHKPMHYNDIFDFAVSNIQHYITIIANAVFLDTDYNEIKNWNLDTGYDEHNTMTVWSK</sequence>
<gene>
    <name evidence="2" type="ORF">LCGC14_1174060</name>
</gene>
<dbReference type="EMBL" id="LAZR01005827">
    <property type="protein sequence ID" value="KKM96844.1"/>
    <property type="molecule type" value="Genomic_DNA"/>
</dbReference>
<comment type="caution">
    <text evidence="2">The sequence shown here is derived from an EMBL/GenBank/DDBJ whole genome shotgun (WGS) entry which is preliminary data.</text>
</comment>
<protein>
    <recommendedName>
        <fullName evidence="1">Phospholipase C/D domain-containing protein</fullName>
    </recommendedName>
</protein>
<dbReference type="AlphaFoldDB" id="A0A0F9LP93"/>